<protein>
    <submittedName>
        <fullName evidence="3">Transposase, IS4 family, putative</fullName>
    </submittedName>
</protein>
<feature type="transmembrane region" description="Helical" evidence="1">
    <location>
        <begin position="437"/>
        <end position="454"/>
    </location>
</feature>
<evidence type="ECO:0000313" key="4">
    <source>
        <dbReference type="EMBL" id="KUK96454.1"/>
    </source>
</evidence>
<dbReference type="GO" id="GO:0006313">
    <property type="term" value="P:DNA transposition"/>
    <property type="evidence" value="ECO:0007669"/>
    <property type="project" value="InterPro"/>
</dbReference>
<dbReference type="PANTHER" id="PTHR34614">
    <property type="match status" value="1"/>
</dbReference>
<evidence type="ECO:0000256" key="1">
    <source>
        <dbReference type="SAM" id="Phobius"/>
    </source>
</evidence>
<organism evidence="3 6">
    <name type="scientific">Methanothrix harundinacea</name>
    <dbReference type="NCBI Taxonomy" id="301375"/>
    <lineage>
        <taxon>Archaea</taxon>
        <taxon>Methanobacteriati</taxon>
        <taxon>Methanobacteriota</taxon>
        <taxon>Stenosarchaea group</taxon>
        <taxon>Methanomicrobia</taxon>
        <taxon>Methanotrichales</taxon>
        <taxon>Methanotrichaceae</taxon>
        <taxon>Methanothrix</taxon>
    </lineage>
</organism>
<accession>A0A101FT69</accession>
<gene>
    <name evidence="3" type="ORF">XD72_1626</name>
    <name evidence="4" type="ORF">XE07_1125</name>
</gene>
<dbReference type="GO" id="GO:0003677">
    <property type="term" value="F:DNA binding"/>
    <property type="evidence" value="ECO:0007669"/>
    <property type="project" value="InterPro"/>
</dbReference>
<name>A0A101FT69_9EURY</name>
<evidence type="ECO:0000259" key="2">
    <source>
        <dbReference type="Pfam" id="PF01609"/>
    </source>
</evidence>
<proteinExistence type="predicted"/>
<reference evidence="4" key="1">
    <citation type="journal article" date="2015" name="MBio">
        <title>Genome-resolved metagenomic analysis reveals roles for candidate phyla and other microbial community members in biogeochemical transformations in oil reservoirs.</title>
        <authorList>
            <person name="Hu P."/>
            <person name="Tom L."/>
            <person name="Singh A."/>
            <person name="Thomas B.C."/>
            <person name="Baker B.J."/>
            <person name="Piceno Y.M."/>
            <person name="Andersen G.L."/>
            <person name="Banfield J.F."/>
        </authorList>
    </citation>
    <scope>NUCLEOTIDE SEQUENCE [LARGE SCALE GENOMIC DNA]</scope>
    <source>
        <strain evidence="4">56_747</strain>
    </source>
</reference>
<dbReference type="AlphaFoldDB" id="A0A101FT69"/>
<dbReference type="InterPro" id="IPR047654">
    <property type="entry name" value="IS1634_transpos"/>
</dbReference>
<dbReference type="Pfam" id="PF01609">
    <property type="entry name" value="DDE_Tnp_1"/>
    <property type="match status" value="1"/>
</dbReference>
<keyword evidence="1" id="KW-1133">Transmembrane helix</keyword>
<keyword evidence="1" id="KW-0812">Transmembrane</keyword>
<dbReference type="PANTHER" id="PTHR34614:SF2">
    <property type="entry name" value="TRANSPOSASE IS4-LIKE DOMAIN-CONTAINING PROTEIN"/>
    <property type="match status" value="1"/>
</dbReference>
<dbReference type="GO" id="GO:0004803">
    <property type="term" value="F:transposase activity"/>
    <property type="evidence" value="ECO:0007669"/>
    <property type="project" value="InterPro"/>
</dbReference>
<evidence type="ECO:0000313" key="3">
    <source>
        <dbReference type="EMBL" id="KUK43987.1"/>
    </source>
</evidence>
<dbReference type="EMBL" id="LGFT01000038">
    <property type="protein sequence ID" value="KUK43987.1"/>
    <property type="molecule type" value="Genomic_DNA"/>
</dbReference>
<dbReference type="InterPro" id="IPR002559">
    <property type="entry name" value="Transposase_11"/>
</dbReference>
<sequence length="521" mass="59843">MTYLVKQKIRGRTYVYEAENFWDPEKKQSRQKRRYLGVWDEAAGKIIPKTAERDVKTTKSFGPSYLLNSVANEIDLRKKLYESFGKDGDLILTVGMSKLLHQTSLKNLHHVLDDSFLPEMYSLKESFSSQWLSSFLERLSVNEAAMTSFYNSLVTSEDETLIFDITSLSSASRNIDWLEWGYNRDGLDLPQVNLGLVLSLNNHLPLYFKLFPGSVSDVVTLKNLVAEVEAFGITKSIFILDRGFYSESNIKEMTSEHIDFILPPPFSVNIGKGLISETKRDIENAANARRFGGDIFYVLESEVKIGEVDAYGYVLFNKKREGQETNSFYNRLIDIESALNGKEFHNPMGQFKQIAGNFERYFECSVEGKTIHLRRRINAISQAVNRFGKTILLSATKRKWEEVLSLCRERDEVEKRFDDLKNELEVMPLGVQKIETLRGLLFIFFISLILRAILIRKARDAELLEKRPIEEIIMELAKLRAVKVGNKWKLTEISKKQRTILEKMKIGIPVEANLVIKKAGV</sequence>
<dbReference type="Proteomes" id="UP000057043">
    <property type="component" value="Unassembled WGS sequence"/>
</dbReference>
<evidence type="ECO:0000313" key="5">
    <source>
        <dbReference type="Proteomes" id="UP000053961"/>
    </source>
</evidence>
<evidence type="ECO:0000313" key="6">
    <source>
        <dbReference type="Proteomes" id="UP000057043"/>
    </source>
</evidence>
<dbReference type="PATRIC" id="fig|301375.6.peg.2539"/>
<dbReference type="EMBL" id="LGHB01000013">
    <property type="protein sequence ID" value="KUK96454.1"/>
    <property type="molecule type" value="Genomic_DNA"/>
</dbReference>
<dbReference type="Proteomes" id="UP000053961">
    <property type="component" value="Unassembled WGS sequence"/>
</dbReference>
<feature type="domain" description="Transposase IS4-like" evidence="2">
    <location>
        <begin position="157"/>
        <end position="448"/>
    </location>
</feature>
<comment type="caution">
    <text evidence="3">The sequence shown here is derived from an EMBL/GenBank/DDBJ whole genome shotgun (WGS) entry which is preliminary data.</text>
</comment>
<dbReference type="NCBIfam" id="NF033559">
    <property type="entry name" value="transpos_IS1634"/>
    <property type="match status" value="1"/>
</dbReference>
<reference evidence="5 6" key="2">
    <citation type="journal article" date="2015" name="MBio">
        <title>Genome-Resolved Metagenomic Analysis Reveals Roles for Candidate Phyla and Other Microbial Community Members in Biogeochemical Transformations in Oil Reservoirs.</title>
        <authorList>
            <person name="Hu P."/>
            <person name="Tom L."/>
            <person name="Singh A."/>
            <person name="Thomas B.C."/>
            <person name="Baker B.J."/>
            <person name="Piceno Y.M."/>
            <person name="Andersen G.L."/>
            <person name="Banfield J.F."/>
        </authorList>
    </citation>
    <scope>NUCLEOTIDE SEQUENCE [LARGE SCALE GENOMIC DNA]</scope>
    <source>
        <strain evidence="3">57_489</strain>
    </source>
</reference>
<keyword evidence="1" id="KW-0472">Membrane</keyword>